<keyword evidence="2" id="KW-1185">Reference proteome</keyword>
<name>A0A8T0HZL5_CERPU</name>
<gene>
    <name evidence="1" type="ORF">KC19_5G028700</name>
</gene>
<dbReference type="AlphaFoldDB" id="A0A8T0HZL5"/>
<accession>A0A8T0HZL5</accession>
<dbReference type="EMBL" id="CM026425">
    <property type="protein sequence ID" value="KAG0575758.1"/>
    <property type="molecule type" value="Genomic_DNA"/>
</dbReference>
<reference evidence="1" key="1">
    <citation type="submission" date="2020-06" db="EMBL/GenBank/DDBJ databases">
        <title>WGS assembly of Ceratodon purpureus strain R40.</title>
        <authorList>
            <person name="Carey S.B."/>
            <person name="Jenkins J."/>
            <person name="Shu S."/>
            <person name="Lovell J.T."/>
            <person name="Sreedasyam A."/>
            <person name="Maumus F."/>
            <person name="Tiley G.P."/>
            <person name="Fernandez-Pozo N."/>
            <person name="Barry K."/>
            <person name="Chen C."/>
            <person name="Wang M."/>
            <person name="Lipzen A."/>
            <person name="Daum C."/>
            <person name="Saski C.A."/>
            <person name="Payton A.C."/>
            <person name="Mcbreen J.C."/>
            <person name="Conrad R.E."/>
            <person name="Kollar L.M."/>
            <person name="Olsson S."/>
            <person name="Huttunen S."/>
            <person name="Landis J.B."/>
            <person name="Wickett N.J."/>
            <person name="Johnson M.G."/>
            <person name="Rensing S.A."/>
            <person name="Grimwood J."/>
            <person name="Schmutz J."/>
            <person name="Mcdaniel S.F."/>
        </authorList>
    </citation>
    <scope>NUCLEOTIDE SEQUENCE</scope>
    <source>
        <strain evidence="1">R40</strain>
    </source>
</reference>
<proteinExistence type="predicted"/>
<evidence type="ECO:0000313" key="1">
    <source>
        <dbReference type="EMBL" id="KAG0575758.1"/>
    </source>
</evidence>
<sequence>MSNRKCRSPTSRSKPFRLYSSPLKPCSISVHRDAKRSSSQDIMFKDGLNHWVKITPQFMRKEKLLLLAQVPIVAVSSFIPREAMQCSDGLQWRCV</sequence>
<protein>
    <submittedName>
        <fullName evidence="1">Uncharacterized protein</fullName>
    </submittedName>
</protein>
<dbReference type="Proteomes" id="UP000822688">
    <property type="component" value="Chromosome 5"/>
</dbReference>
<evidence type="ECO:0000313" key="2">
    <source>
        <dbReference type="Proteomes" id="UP000822688"/>
    </source>
</evidence>
<comment type="caution">
    <text evidence="1">The sequence shown here is derived from an EMBL/GenBank/DDBJ whole genome shotgun (WGS) entry which is preliminary data.</text>
</comment>
<organism evidence="1 2">
    <name type="scientific">Ceratodon purpureus</name>
    <name type="common">Fire moss</name>
    <name type="synonym">Dicranum purpureum</name>
    <dbReference type="NCBI Taxonomy" id="3225"/>
    <lineage>
        <taxon>Eukaryota</taxon>
        <taxon>Viridiplantae</taxon>
        <taxon>Streptophyta</taxon>
        <taxon>Embryophyta</taxon>
        <taxon>Bryophyta</taxon>
        <taxon>Bryophytina</taxon>
        <taxon>Bryopsida</taxon>
        <taxon>Dicranidae</taxon>
        <taxon>Pseudoditrichales</taxon>
        <taxon>Ditrichaceae</taxon>
        <taxon>Ceratodon</taxon>
    </lineage>
</organism>